<dbReference type="AlphaFoldDB" id="N1Q7B6"/>
<organism evidence="2 3">
    <name type="scientific">Pseudocercospora fijiensis (strain CIRAD86)</name>
    <name type="common">Black leaf streak disease fungus</name>
    <name type="synonym">Mycosphaerella fijiensis</name>
    <dbReference type="NCBI Taxonomy" id="383855"/>
    <lineage>
        <taxon>Eukaryota</taxon>
        <taxon>Fungi</taxon>
        <taxon>Dikarya</taxon>
        <taxon>Ascomycota</taxon>
        <taxon>Pezizomycotina</taxon>
        <taxon>Dothideomycetes</taxon>
        <taxon>Dothideomycetidae</taxon>
        <taxon>Mycosphaerellales</taxon>
        <taxon>Mycosphaerellaceae</taxon>
        <taxon>Pseudocercospora</taxon>
    </lineage>
</organism>
<feature type="transmembrane region" description="Helical" evidence="1">
    <location>
        <begin position="31"/>
        <end position="52"/>
    </location>
</feature>
<evidence type="ECO:0000313" key="2">
    <source>
        <dbReference type="EMBL" id="EME88529.1"/>
    </source>
</evidence>
<accession>N1Q7B6</accession>
<dbReference type="Proteomes" id="UP000016932">
    <property type="component" value="Unassembled WGS sequence"/>
</dbReference>
<gene>
    <name evidence="2" type="ORF">MYCFIDRAFT_192676</name>
</gene>
<dbReference type="VEuPathDB" id="FungiDB:MYCFIDRAFT_192676"/>
<dbReference type="KEGG" id="pfj:MYCFIDRAFT_192676"/>
<proteinExistence type="predicted"/>
<evidence type="ECO:0000256" key="1">
    <source>
        <dbReference type="SAM" id="Phobius"/>
    </source>
</evidence>
<sequence>MWEQVEAAVKKITNHMFSSTILKKVISDPKILHYCDIFAYACALIAAMWTTFNFTQRAPFRKDVAEMLVYAMMAVWQFHYGWENEMGIGETGLIVISMIVAAIVVSGCLIFRLVQCAMPFDTPESEVGKDS</sequence>
<dbReference type="GeneID" id="19335290"/>
<keyword evidence="1" id="KW-0472">Membrane</keyword>
<dbReference type="HOGENOM" id="CLU_1928501_0_0_1"/>
<evidence type="ECO:0000313" key="3">
    <source>
        <dbReference type="Proteomes" id="UP000016932"/>
    </source>
</evidence>
<protein>
    <submittedName>
        <fullName evidence="2">Uncharacterized protein</fullName>
    </submittedName>
</protein>
<keyword evidence="1" id="KW-0812">Transmembrane</keyword>
<dbReference type="RefSeq" id="XP_007921532.1">
    <property type="nucleotide sequence ID" value="XM_007923341.1"/>
</dbReference>
<dbReference type="EMBL" id="KB446555">
    <property type="protein sequence ID" value="EME88529.1"/>
    <property type="molecule type" value="Genomic_DNA"/>
</dbReference>
<name>N1Q7B6_PSEFD</name>
<feature type="transmembrane region" description="Helical" evidence="1">
    <location>
        <begin position="94"/>
        <end position="114"/>
    </location>
</feature>
<reference evidence="2 3" key="1">
    <citation type="journal article" date="2012" name="PLoS Pathog.">
        <title>Diverse lifestyles and strategies of plant pathogenesis encoded in the genomes of eighteen Dothideomycetes fungi.</title>
        <authorList>
            <person name="Ohm R.A."/>
            <person name="Feau N."/>
            <person name="Henrissat B."/>
            <person name="Schoch C.L."/>
            <person name="Horwitz B.A."/>
            <person name="Barry K.W."/>
            <person name="Condon B.J."/>
            <person name="Copeland A.C."/>
            <person name="Dhillon B."/>
            <person name="Glaser F."/>
            <person name="Hesse C.N."/>
            <person name="Kosti I."/>
            <person name="LaButti K."/>
            <person name="Lindquist E.A."/>
            <person name="Lucas S."/>
            <person name="Salamov A.A."/>
            <person name="Bradshaw R.E."/>
            <person name="Ciuffetti L."/>
            <person name="Hamelin R.C."/>
            <person name="Kema G.H.J."/>
            <person name="Lawrence C."/>
            <person name="Scott J.A."/>
            <person name="Spatafora J.W."/>
            <person name="Turgeon B.G."/>
            <person name="de Wit P.J.G.M."/>
            <person name="Zhong S."/>
            <person name="Goodwin S.B."/>
            <person name="Grigoriev I.V."/>
        </authorList>
    </citation>
    <scope>NUCLEOTIDE SEQUENCE [LARGE SCALE GENOMIC DNA]</scope>
    <source>
        <strain evidence="2 3">CIRAD86</strain>
    </source>
</reference>
<keyword evidence="3" id="KW-1185">Reference proteome</keyword>
<keyword evidence="1" id="KW-1133">Transmembrane helix</keyword>